<gene>
    <name evidence="4" type="ORF">CCUS01_11379</name>
</gene>
<dbReference type="GO" id="GO:0004633">
    <property type="term" value="F:phosphopantothenoylcysteine decarboxylase activity"/>
    <property type="evidence" value="ECO:0007669"/>
    <property type="project" value="TreeGrafter"/>
</dbReference>
<dbReference type="GO" id="GO:0071513">
    <property type="term" value="C:phosphopantothenoylcysteine decarboxylase complex"/>
    <property type="evidence" value="ECO:0007669"/>
    <property type="project" value="TreeGrafter"/>
</dbReference>
<organism evidence="4 5">
    <name type="scientific">Colletotrichum cuscutae</name>
    <dbReference type="NCBI Taxonomy" id="1209917"/>
    <lineage>
        <taxon>Eukaryota</taxon>
        <taxon>Fungi</taxon>
        <taxon>Dikarya</taxon>
        <taxon>Ascomycota</taxon>
        <taxon>Pezizomycotina</taxon>
        <taxon>Sordariomycetes</taxon>
        <taxon>Hypocreomycetidae</taxon>
        <taxon>Glomerellales</taxon>
        <taxon>Glomerellaceae</taxon>
        <taxon>Colletotrichum</taxon>
        <taxon>Colletotrichum acutatum species complex</taxon>
    </lineage>
</organism>
<dbReference type="Gene3D" id="3.40.50.1950">
    <property type="entry name" value="Flavin prenyltransferase-like"/>
    <property type="match status" value="1"/>
</dbReference>
<dbReference type="PANTHER" id="PTHR14359:SF21">
    <property type="entry name" value="FLAVOPROTEIN DOMAIN-CONTAINING PROTEIN"/>
    <property type="match status" value="1"/>
</dbReference>
<comment type="similarity">
    <text evidence="1">Belongs to the HFCD (homooligomeric flavin containing Cys decarboxylase) superfamily.</text>
</comment>
<evidence type="ECO:0000256" key="1">
    <source>
        <dbReference type="ARBA" id="ARBA00038350"/>
    </source>
</evidence>
<evidence type="ECO:0000256" key="2">
    <source>
        <dbReference type="SAM" id="MobiDB-lite"/>
    </source>
</evidence>
<keyword evidence="5" id="KW-1185">Reference proteome</keyword>
<feature type="compositionally biased region" description="Low complexity" evidence="2">
    <location>
        <begin position="912"/>
        <end position="927"/>
    </location>
</feature>
<evidence type="ECO:0000313" key="5">
    <source>
        <dbReference type="Proteomes" id="UP001239213"/>
    </source>
</evidence>
<proteinExistence type="inferred from homology"/>
<name>A0AAI9U5S8_9PEZI</name>
<dbReference type="SUPFAM" id="SSF101447">
    <property type="entry name" value="Formin homology 2 domain (FH2 domain)"/>
    <property type="match status" value="1"/>
</dbReference>
<dbReference type="PANTHER" id="PTHR14359">
    <property type="entry name" value="HOMO-OLIGOMERIC FLAVIN CONTAINING CYS DECARBOXYLASE FAMILY"/>
    <property type="match status" value="1"/>
</dbReference>
<evidence type="ECO:0000259" key="3">
    <source>
        <dbReference type="Pfam" id="PF02441"/>
    </source>
</evidence>
<dbReference type="GO" id="GO:0015937">
    <property type="term" value="P:coenzyme A biosynthetic process"/>
    <property type="evidence" value="ECO:0007669"/>
    <property type="project" value="TreeGrafter"/>
</dbReference>
<feature type="region of interest" description="Disordered" evidence="2">
    <location>
        <begin position="903"/>
        <end position="927"/>
    </location>
</feature>
<dbReference type="InterPro" id="IPR036551">
    <property type="entry name" value="Flavin_trans-like"/>
</dbReference>
<dbReference type="Proteomes" id="UP001239213">
    <property type="component" value="Unassembled WGS sequence"/>
</dbReference>
<dbReference type="SUPFAM" id="SSF140860">
    <property type="entry name" value="Pseudo ankyrin repeat-like"/>
    <property type="match status" value="1"/>
</dbReference>
<dbReference type="InterPro" id="IPR003382">
    <property type="entry name" value="Flavoprotein"/>
</dbReference>
<protein>
    <submittedName>
        <fullName evidence="4">Flavoprotein</fullName>
    </submittedName>
</protein>
<dbReference type="AlphaFoldDB" id="A0AAI9U5S8"/>
<evidence type="ECO:0000313" key="4">
    <source>
        <dbReference type="EMBL" id="KAK1450839.1"/>
    </source>
</evidence>
<comment type="caution">
    <text evidence="4">The sequence shown here is derived from an EMBL/GenBank/DDBJ whole genome shotgun (WGS) entry which is preliminary data.</text>
</comment>
<accession>A0AAI9U5S8</accession>
<feature type="domain" description="Flavoprotein" evidence="3">
    <location>
        <begin position="80"/>
        <end position="176"/>
    </location>
</feature>
<dbReference type="SUPFAM" id="SSF52507">
    <property type="entry name" value="Homo-oligomeric flavin-containing Cys decarboxylases, HFCD"/>
    <property type="match status" value="1"/>
</dbReference>
<sequence length="1045" mass="114307">MDPPDPLPLRITRSASSSSSLHFKPRDRKLHLLVAANGPRDISWAQALVVRLSKSSAIEMRAIVDDAVPRLSQTVITMQNRSMTLPLGPSRAGSEADVDDIEFYRQHAFELVEWADLLVLAPIDADNIAKMMVGIADTFLLEVLRGWDTAKKVLLVPGMSTHMWENPVTKRQLNKINSKWPWVRAMPPILWHYDSAHKHPKRIVNWNGFNDVLGIIKNQADLLGLGRDVDVVTHLGYLASGDPRVYSNLPPEIWTIILDFADDWELAQALGIFTNLPMPYPWKLQPRNPNDPVKVYEHELEWLVLTCDSTSICKKLLQSPPTFHELPALVIKLLIRFSLIEVLTWMEANRPDLFQAFDGKVLATKASAYFGRSDVLDYWKESRYFRGRHQQCYDAEALDGASKNGHIQSLDWWWRRSGLPLRFTEAALEQASGKGHLLVLEWWRDAAAQDENIVLRPGKSLLWAAQHGQVDVIRWWVASGIPVANGDGVAKIASRWGQVGVLELWRKLKGDDKLAFDGEVLVQPTIHQHIGVLEWWRKFAYGELEGMEGRKHRVEYRTCDIEEALEDSIGDQEPVRKWWASNGLNLSIRNLEWMRPSINMGSKKLGVYRDFLGITRGAATRRPATKTEPSRFFPKNAAPWADVDVGAALVVVVLVVDVEDLDDDDDVGPSSPPPSVCVGCGKSLRDVVPASPPGIVASRLDVALVSSPPPPPPPPPPPLGFRHFLSPTQVRPALQNTRLSGVAVVGIAADLTSRHTSRTARSFARRTLTSAARSAALVALLVPQTLLAGVAEVCIATDLTDWHTSRSARSLTSRTLASTTTTTSSSSAITTFIAHASVPCGAVIGLTASLSRRHTPSATERLPSSTRSASSATAASLITLLVARTRLPSRAVIRLTTRLSRGHTSTPTLRLPVPTGTSSPASAAAGTVSIRSTRLSGITVPSVGTTYRARGDAKPIAKHLPRTTSLRRTRARLADLAAPTRGAVFVYLAVPARTRATACSGDGDAAVVAGFLADVTRGYGRGADVEDRNCGAGAGEEVGWGREGG</sequence>
<dbReference type="EMBL" id="MPDP01000303">
    <property type="protein sequence ID" value="KAK1450839.1"/>
    <property type="molecule type" value="Genomic_DNA"/>
</dbReference>
<dbReference type="Pfam" id="PF02441">
    <property type="entry name" value="Flavoprotein"/>
    <property type="match status" value="1"/>
</dbReference>
<reference evidence="4" key="1">
    <citation type="submission" date="2016-11" db="EMBL/GenBank/DDBJ databases">
        <title>The genome sequence of Colletotrichum cuscutae.</title>
        <authorList>
            <person name="Baroncelli R."/>
        </authorList>
    </citation>
    <scope>NUCLEOTIDE SEQUENCE</scope>
    <source>
        <strain evidence="4">IMI 304802</strain>
    </source>
</reference>
<dbReference type="GO" id="GO:0010181">
    <property type="term" value="F:FMN binding"/>
    <property type="evidence" value="ECO:0007669"/>
    <property type="project" value="TreeGrafter"/>
</dbReference>